<comment type="caution">
    <text evidence="3">The sequence shown here is derived from an EMBL/GenBank/DDBJ whole genome shotgun (WGS) entry which is preliminary data.</text>
</comment>
<keyword evidence="2" id="KW-1133">Transmembrane helix</keyword>
<protein>
    <submittedName>
        <fullName evidence="3">Uncharacterized protein</fullName>
    </submittedName>
</protein>
<dbReference type="Proteomes" id="UP000244722">
    <property type="component" value="Unassembled WGS sequence"/>
</dbReference>
<feature type="transmembrane region" description="Helical" evidence="2">
    <location>
        <begin position="263"/>
        <end position="287"/>
    </location>
</feature>
<evidence type="ECO:0000313" key="3">
    <source>
        <dbReference type="EMBL" id="PUU81442.1"/>
    </source>
</evidence>
<organism evidence="3 4">
    <name type="scientific">Tuber borchii</name>
    <name type="common">White truffle</name>
    <dbReference type="NCBI Taxonomy" id="42251"/>
    <lineage>
        <taxon>Eukaryota</taxon>
        <taxon>Fungi</taxon>
        <taxon>Dikarya</taxon>
        <taxon>Ascomycota</taxon>
        <taxon>Pezizomycotina</taxon>
        <taxon>Pezizomycetes</taxon>
        <taxon>Pezizales</taxon>
        <taxon>Tuberaceae</taxon>
        <taxon>Tuber</taxon>
    </lineage>
</organism>
<dbReference type="PANTHER" id="PTHR42069:SF1">
    <property type="entry name" value="MARVEL DOMAIN-CONTAINING PROTEIN"/>
    <property type="match status" value="1"/>
</dbReference>
<dbReference type="OrthoDB" id="5301470at2759"/>
<dbReference type="PANTHER" id="PTHR42069">
    <property type="entry name" value="HYPHAL ANASTAMOSIS-8 PROTEIN"/>
    <property type="match status" value="1"/>
</dbReference>
<sequence>MDPMGGLRDINSLADRPRRPLSSTFSEHEEDLTDVDFAARPDAALLEEGDYTSSDEDSVRRERRRTRHERTSSTIYDRAVSTKVNPMPIGDQLQPESKIRIIIRDFKENPEKPLSRARVVLRAFSLIASGTVVGTVAHMLWHYLDTKDELHKGKLVWPANLSVTPTALMLAIAVYTFLTDLGFLIGSAWKNFRYLKNKIAATIIALNSLTSCIGWILSIVFSLRQRDNPTLLWVCSVKGSAQSADDSEGSPMDFALHCSELNFTWIAACIVAAAQGLVVFTIVFSCCGGRPKKPKFKAPKDVRTGGRWSSFTSGTSEWVNEKIKLLKK</sequence>
<proteinExistence type="predicted"/>
<keyword evidence="2" id="KW-0812">Transmembrane</keyword>
<accession>A0A2T7A120</accession>
<keyword evidence="4" id="KW-1185">Reference proteome</keyword>
<evidence type="ECO:0000256" key="2">
    <source>
        <dbReference type="SAM" id="Phobius"/>
    </source>
</evidence>
<dbReference type="STRING" id="42251.A0A2T7A120"/>
<feature type="transmembrane region" description="Helical" evidence="2">
    <location>
        <begin position="199"/>
        <end position="223"/>
    </location>
</feature>
<gene>
    <name evidence="3" type="ORF">B9Z19DRAFT_1191170</name>
</gene>
<evidence type="ECO:0000256" key="1">
    <source>
        <dbReference type="SAM" id="MobiDB-lite"/>
    </source>
</evidence>
<feature type="region of interest" description="Disordered" evidence="1">
    <location>
        <begin position="1"/>
        <end position="72"/>
    </location>
</feature>
<dbReference type="EMBL" id="NESQ01000045">
    <property type="protein sequence ID" value="PUU81442.1"/>
    <property type="molecule type" value="Genomic_DNA"/>
</dbReference>
<feature type="transmembrane region" description="Helical" evidence="2">
    <location>
        <begin position="155"/>
        <end position="178"/>
    </location>
</feature>
<feature type="transmembrane region" description="Helical" evidence="2">
    <location>
        <begin position="119"/>
        <end position="143"/>
    </location>
</feature>
<name>A0A2T7A120_TUBBO</name>
<reference evidence="3 4" key="1">
    <citation type="submission" date="2017-04" db="EMBL/GenBank/DDBJ databases">
        <title>Draft genome sequence of Tuber borchii Vittad., a whitish edible truffle.</title>
        <authorList>
            <consortium name="DOE Joint Genome Institute"/>
            <person name="Murat C."/>
            <person name="Kuo A."/>
            <person name="Barry K.W."/>
            <person name="Clum A."/>
            <person name="Dockter R.B."/>
            <person name="Fauchery L."/>
            <person name="Iotti M."/>
            <person name="Kohler A."/>
            <person name="Labutti K."/>
            <person name="Lindquist E.A."/>
            <person name="Lipzen A."/>
            <person name="Ohm R.A."/>
            <person name="Wang M."/>
            <person name="Grigoriev I.V."/>
            <person name="Zambonelli A."/>
            <person name="Martin F.M."/>
        </authorList>
    </citation>
    <scope>NUCLEOTIDE SEQUENCE [LARGE SCALE GENOMIC DNA]</scope>
    <source>
        <strain evidence="3 4">Tbo3840</strain>
    </source>
</reference>
<dbReference type="AlphaFoldDB" id="A0A2T7A120"/>
<evidence type="ECO:0000313" key="4">
    <source>
        <dbReference type="Proteomes" id="UP000244722"/>
    </source>
</evidence>
<feature type="compositionally biased region" description="Acidic residues" evidence="1">
    <location>
        <begin position="45"/>
        <end position="56"/>
    </location>
</feature>
<keyword evidence="2" id="KW-0472">Membrane</keyword>